<dbReference type="InParanoid" id="A0A3Q7HHW4"/>
<dbReference type="EnsemblPlants" id="Solyc08g007380.3.1">
    <property type="protein sequence ID" value="Solyc08g007380.3.1"/>
    <property type="gene ID" value="Solyc08g007380.3"/>
</dbReference>
<dbReference type="Gene3D" id="3.30.428.10">
    <property type="entry name" value="HIT-like"/>
    <property type="match status" value="1"/>
</dbReference>
<dbReference type="GO" id="GO:0047627">
    <property type="term" value="F:adenylylsulfatase activity"/>
    <property type="evidence" value="ECO:0007669"/>
    <property type="project" value="UniProtKB-ARBA"/>
</dbReference>
<name>A0A3Q7HHW4_SOLLC</name>
<accession>A0A3Q7HHW4</accession>
<evidence type="ECO:0000256" key="2">
    <source>
        <dbReference type="ARBA" id="ARBA00022801"/>
    </source>
</evidence>
<dbReference type="InterPro" id="IPR001310">
    <property type="entry name" value="Histidine_triad_HIT"/>
</dbReference>
<dbReference type="GO" id="GO:0000166">
    <property type="term" value="F:nucleotide binding"/>
    <property type="evidence" value="ECO:0007669"/>
    <property type="project" value="UniProtKB-KW"/>
</dbReference>
<keyword evidence="2" id="KW-0378">Hydrolase</keyword>
<protein>
    <recommendedName>
        <fullName evidence="4">HIT domain-containing protein</fullName>
    </recommendedName>
</protein>
<dbReference type="OMA" id="RDRENSC"/>
<dbReference type="AlphaFoldDB" id="A0A3Q7HHW4"/>
<dbReference type="Proteomes" id="UP000004994">
    <property type="component" value="Chromosome 8"/>
</dbReference>
<dbReference type="FunCoup" id="A0A3Q7HHW4">
    <property type="interactions" value="1844"/>
</dbReference>
<sequence length="256" mass="28440">MNKPLGHEPNRPLPPRVSATVTASTGAHMRLSRWAGSSLVYSEPGRWILGAPLPKFSTEYVNGDYSKSEEQINNGDMIRTVTEVGRMTGGALSECIFCQIATSSTSTTLLHSDDKVVAFQDINPSAFRHYLVIPKQHIPTVKNLQRSSDDFSLGKGQSTEASMEEGLRFTILAASCKYCFEARDRENSCNDIWFPSASIQQCRSPPPPLLRASLYSKTLNSWRFMKYLSLGPLGGFIEVEKLLERIKPPIIHPSSM</sequence>
<reference evidence="5" key="1">
    <citation type="journal article" date="2012" name="Nature">
        <title>The tomato genome sequence provides insights into fleshy fruit evolution.</title>
        <authorList>
            <consortium name="Tomato Genome Consortium"/>
        </authorList>
    </citation>
    <scope>NUCLEOTIDE SEQUENCE [LARGE SCALE GENOMIC DNA]</scope>
    <source>
        <strain evidence="5">cv. Heinz 1706</strain>
    </source>
</reference>
<dbReference type="PANTHER" id="PTHR12486">
    <property type="entry name" value="APRATAXIN-RELATED"/>
    <property type="match status" value="1"/>
</dbReference>
<dbReference type="STRING" id="4081.A0A3Q7HHW4"/>
<evidence type="ECO:0000259" key="4">
    <source>
        <dbReference type="PROSITE" id="PS51084"/>
    </source>
</evidence>
<dbReference type="Gramene" id="Solyc08g007380.3.1">
    <property type="protein sequence ID" value="Solyc08g007380.3.1"/>
    <property type="gene ID" value="Solyc08g007380.3"/>
</dbReference>
<evidence type="ECO:0000256" key="3">
    <source>
        <dbReference type="PROSITE-ProRule" id="PRU00464"/>
    </source>
</evidence>
<keyword evidence="1" id="KW-0547">Nucleotide-binding</keyword>
<dbReference type="PROSITE" id="PS51084">
    <property type="entry name" value="HIT_2"/>
    <property type="match status" value="1"/>
</dbReference>
<keyword evidence="6" id="KW-1185">Reference proteome</keyword>
<dbReference type="SUPFAM" id="SSF54197">
    <property type="entry name" value="HIT-like"/>
    <property type="match status" value="1"/>
</dbReference>
<evidence type="ECO:0000313" key="5">
    <source>
        <dbReference type="EnsemblPlants" id="Solyc08g007380.3.1"/>
    </source>
</evidence>
<dbReference type="PRINTS" id="PR00332">
    <property type="entry name" value="HISTRIAD"/>
</dbReference>
<dbReference type="Pfam" id="PF11969">
    <property type="entry name" value="DcpS_C"/>
    <property type="match status" value="1"/>
</dbReference>
<comment type="caution">
    <text evidence="3">Lacks conserved residue(s) required for the propagation of feature annotation.</text>
</comment>
<organism evidence="5">
    <name type="scientific">Solanum lycopersicum</name>
    <name type="common">Tomato</name>
    <name type="synonym">Lycopersicon esculentum</name>
    <dbReference type="NCBI Taxonomy" id="4081"/>
    <lineage>
        <taxon>Eukaryota</taxon>
        <taxon>Viridiplantae</taxon>
        <taxon>Streptophyta</taxon>
        <taxon>Embryophyta</taxon>
        <taxon>Tracheophyta</taxon>
        <taxon>Spermatophyta</taxon>
        <taxon>Magnoliopsida</taxon>
        <taxon>eudicotyledons</taxon>
        <taxon>Gunneridae</taxon>
        <taxon>Pentapetalae</taxon>
        <taxon>asterids</taxon>
        <taxon>lamiids</taxon>
        <taxon>Solanales</taxon>
        <taxon>Solanaceae</taxon>
        <taxon>Solanoideae</taxon>
        <taxon>Solaneae</taxon>
        <taxon>Solanum</taxon>
        <taxon>Solanum subgen. Lycopersicon</taxon>
    </lineage>
</organism>
<reference evidence="5" key="2">
    <citation type="submission" date="2019-01" db="UniProtKB">
        <authorList>
            <consortium name="EnsemblPlants"/>
        </authorList>
    </citation>
    <scope>IDENTIFICATION</scope>
    <source>
        <strain evidence="5">cv. Heinz 1706</strain>
    </source>
</reference>
<proteinExistence type="predicted"/>
<evidence type="ECO:0000256" key="1">
    <source>
        <dbReference type="ARBA" id="ARBA00022741"/>
    </source>
</evidence>
<dbReference type="InterPro" id="IPR011146">
    <property type="entry name" value="HIT-like"/>
</dbReference>
<feature type="domain" description="HIT" evidence="4">
    <location>
        <begin position="96"/>
        <end position="144"/>
    </location>
</feature>
<dbReference type="PANTHER" id="PTHR12486:SF5">
    <property type="entry name" value="ADENOSINE 5'-MONOPHOSPHORAMIDASE HINT3"/>
    <property type="match status" value="1"/>
</dbReference>
<evidence type="ECO:0000313" key="6">
    <source>
        <dbReference type="Proteomes" id="UP000004994"/>
    </source>
</evidence>
<dbReference type="InterPro" id="IPR036265">
    <property type="entry name" value="HIT-like_sf"/>
</dbReference>